<accession>A0AAE6H2X9</accession>
<dbReference type="RefSeq" id="YP_010799793.1">
    <property type="nucleotide sequence ID" value="NC_076692.1"/>
</dbReference>
<keyword evidence="2" id="KW-1185">Reference proteome</keyword>
<reference evidence="1" key="1">
    <citation type="journal article" date="2019" name="Viruses">
        <title>A Nymphalid-Infecting Group I Alphabaculovirus Isolated from the Major Passion Fruit Caterpillar Pest Dione juno juno (Lepidoptera: Nymphalidae).</title>
        <authorList>
            <person name="Ribeiro B.M."/>
            <person name="Dos Santos E.R."/>
            <person name="Trentin L.B."/>
            <person name="da Silva L.A."/>
            <person name="de Melo F.L."/>
            <person name="Kitajima E.W."/>
            <person name="Ardisson-Araujo D.M.P."/>
        </authorList>
    </citation>
    <scope>NUCLEOTIDE SEQUENCE</scope>
    <source>
        <strain evidence="1">Araguari-MG</strain>
    </source>
</reference>
<sequence length="218" mass="24616">MSSPTKRCKLCHQELPPLPQLPTEVWDKILSYVPFEVHLAVAGASPAVRRRALRRPERLARYAEHDPIADDAFAAHWSIGVDDPARLYVGALCRATSAKNAQRFFNKCVPRSVAVRMLNEPSAASNLVLSRRWPWWRLARALVTHEAKCGRDRRPTNVRVIADKYDDDNLWMDSNVSLISDASAFKFDSTPDSIATVELDGENIQVYVCKGQVYRVTI</sequence>
<protein>
    <submittedName>
        <fullName evidence="1">LEF-7</fullName>
    </submittedName>
</protein>
<evidence type="ECO:0000313" key="1">
    <source>
        <dbReference type="EMBL" id="QDL56948.1"/>
    </source>
</evidence>
<dbReference type="EMBL" id="MK558262">
    <property type="protein sequence ID" value="QDL56948.1"/>
    <property type="molecule type" value="Genomic_DNA"/>
</dbReference>
<gene>
    <name evidence="1" type="primary">lef-7</name>
    <name evidence="1" type="ORF">DijuNPV-ORF-41</name>
</gene>
<dbReference type="GeneID" id="80538278"/>
<dbReference type="Proteomes" id="UP000831804">
    <property type="component" value="Segment"/>
</dbReference>
<evidence type="ECO:0000313" key="2">
    <source>
        <dbReference type="Proteomes" id="UP000831804"/>
    </source>
</evidence>
<dbReference type="KEGG" id="vg:80538278"/>
<proteinExistence type="predicted"/>
<organism evidence="1 2">
    <name type="scientific">Dione juno nucleopolyhedrovirus</name>
    <dbReference type="NCBI Taxonomy" id="2594175"/>
    <lineage>
        <taxon>Viruses</taxon>
        <taxon>Viruses incertae sedis</taxon>
        <taxon>Naldaviricetes</taxon>
        <taxon>Lefavirales</taxon>
        <taxon>Baculoviridae</taxon>
        <taxon>Alphabaculovirus</taxon>
        <taxon>Alphabaculovirus dijunonis</taxon>
    </lineage>
</organism>
<name>A0AAE6H2X9_9ABAC</name>